<name>A0ABT9ZAI2_9BACI</name>
<evidence type="ECO:0000256" key="1">
    <source>
        <dbReference type="ARBA" id="ARBA00000677"/>
    </source>
</evidence>
<dbReference type="PROSITE" id="PS00760">
    <property type="entry name" value="SPASE_I_2"/>
    <property type="match status" value="1"/>
</dbReference>
<dbReference type="PANTHER" id="PTHR43390:SF1">
    <property type="entry name" value="CHLOROPLAST PROCESSING PEPTIDASE"/>
    <property type="match status" value="1"/>
</dbReference>
<gene>
    <name evidence="10" type="ORF">J2S19_000510</name>
</gene>
<dbReference type="InterPro" id="IPR019756">
    <property type="entry name" value="Pept_S26A_signal_pept_1_Ser-AS"/>
</dbReference>
<feature type="domain" description="Peptidase S26" evidence="9">
    <location>
        <begin position="11"/>
        <end position="173"/>
    </location>
</feature>
<dbReference type="Pfam" id="PF10502">
    <property type="entry name" value="Peptidase_S26"/>
    <property type="match status" value="1"/>
</dbReference>
<dbReference type="EC" id="3.4.21.89" evidence="4 7"/>
<comment type="caution">
    <text evidence="10">The sequence shown here is derived from an EMBL/GenBank/DDBJ whole genome shotgun (WGS) entry which is preliminary data.</text>
</comment>
<dbReference type="CDD" id="cd06530">
    <property type="entry name" value="S26_SPase_I"/>
    <property type="match status" value="1"/>
</dbReference>
<sequence>MEKTKKQEIYSWIHSIALAIVIAFICRHFLFSPTTVLGASMAPTFENKDKVVISKTTEIHRFDCIVFDSPNNKGENYIKRVIGLPGDHIEMKDDQLYINGKVFDEPYLENQKLESPTLNLTEDFTLEEITGESTVPENMLFVLGDNRIKSIDSRAFGFISYDSIIGEVVFRIYPLQGLGIPK</sequence>
<dbReference type="InterPro" id="IPR019757">
    <property type="entry name" value="Pept_S26A_signal_pept_1_Lys-AS"/>
</dbReference>
<dbReference type="PROSITE" id="PS00761">
    <property type="entry name" value="SPASE_I_3"/>
    <property type="match status" value="1"/>
</dbReference>
<comment type="similarity">
    <text evidence="3 8">Belongs to the peptidase S26 family.</text>
</comment>
<comment type="subcellular location">
    <subcellularLocation>
        <location evidence="2">Cell membrane</location>
        <topology evidence="2">Single-pass type II membrane protein</topology>
    </subcellularLocation>
    <subcellularLocation>
        <location evidence="8">Membrane</location>
        <topology evidence="8">Single-pass type II membrane protein</topology>
    </subcellularLocation>
</comment>
<dbReference type="SUPFAM" id="SSF51306">
    <property type="entry name" value="LexA/Signal peptidase"/>
    <property type="match status" value="1"/>
</dbReference>
<dbReference type="PANTHER" id="PTHR43390">
    <property type="entry name" value="SIGNAL PEPTIDASE I"/>
    <property type="match status" value="1"/>
</dbReference>
<feature type="transmembrane region" description="Helical" evidence="7">
    <location>
        <begin position="12"/>
        <end position="31"/>
    </location>
</feature>
<keyword evidence="7" id="KW-1133">Transmembrane helix</keyword>
<dbReference type="PROSITE" id="PS00501">
    <property type="entry name" value="SPASE_I_1"/>
    <property type="match status" value="1"/>
</dbReference>
<reference evidence="10 11" key="1">
    <citation type="submission" date="2023-07" db="EMBL/GenBank/DDBJ databases">
        <title>Genomic Encyclopedia of Type Strains, Phase IV (KMG-IV): sequencing the most valuable type-strain genomes for metagenomic binning, comparative biology and taxonomic classification.</title>
        <authorList>
            <person name="Goeker M."/>
        </authorList>
    </citation>
    <scope>NUCLEOTIDE SEQUENCE [LARGE SCALE GENOMIC DNA]</scope>
    <source>
        <strain evidence="10 11">DSM 29005</strain>
    </source>
</reference>
<dbReference type="RefSeq" id="WP_307336681.1">
    <property type="nucleotide sequence ID" value="NZ_JAUSUD010000002.1"/>
</dbReference>
<evidence type="ECO:0000256" key="8">
    <source>
        <dbReference type="RuleBase" id="RU362042"/>
    </source>
</evidence>
<dbReference type="GO" id="GO:0009003">
    <property type="term" value="F:signal peptidase activity"/>
    <property type="evidence" value="ECO:0007669"/>
    <property type="project" value="UniProtKB-EC"/>
</dbReference>
<keyword evidence="11" id="KW-1185">Reference proteome</keyword>
<proteinExistence type="inferred from homology"/>
<organism evidence="10 11">
    <name type="scientific">Metabacillus malikii</name>
    <dbReference type="NCBI Taxonomy" id="1504265"/>
    <lineage>
        <taxon>Bacteria</taxon>
        <taxon>Bacillati</taxon>
        <taxon>Bacillota</taxon>
        <taxon>Bacilli</taxon>
        <taxon>Bacillales</taxon>
        <taxon>Bacillaceae</taxon>
        <taxon>Metabacillus</taxon>
    </lineage>
</organism>
<evidence type="ECO:0000313" key="10">
    <source>
        <dbReference type="EMBL" id="MDQ0229259.1"/>
    </source>
</evidence>
<evidence type="ECO:0000259" key="9">
    <source>
        <dbReference type="Pfam" id="PF10502"/>
    </source>
</evidence>
<dbReference type="InterPro" id="IPR036286">
    <property type="entry name" value="LexA/Signal_pep-like_sf"/>
</dbReference>
<evidence type="ECO:0000256" key="2">
    <source>
        <dbReference type="ARBA" id="ARBA00004401"/>
    </source>
</evidence>
<keyword evidence="7" id="KW-0812">Transmembrane</keyword>
<dbReference type="Gene3D" id="2.10.109.10">
    <property type="entry name" value="Umud Fragment, subunit A"/>
    <property type="match status" value="1"/>
</dbReference>
<keyword evidence="6 7" id="KW-0378">Hydrolase</keyword>
<keyword evidence="5 7" id="KW-0645">Protease</keyword>
<dbReference type="InterPro" id="IPR000223">
    <property type="entry name" value="Pept_S26A_signal_pept_1"/>
</dbReference>
<dbReference type="Proteomes" id="UP001234495">
    <property type="component" value="Unassembled WGS sequence"/>
</dbReference>
<evidence type="ECO:0000256" key="7">
    <source>
        <dbReference type="RuleBase" id="RU003993"/>
    </source>
</evidence>
<dbReference type="EMBL" id="JAUSUD010000002">
    <property type="protein sequence ID" value="MDQ0229259.1"/>
    <property type="molecule type" value="Genomic_DNA"/>
</dbReference>
<comment type="catalytic activity">
    <reaction evidence="1 7">
        <text>Cleavage of hydrophobic, N-terminal signal or leader sequences from secreted and periplasmic proteins.</text>
        <dbReference type="EC" id="3.4.21.89"/>
    </reaction>
</comment>
<dbReference type="InterPro" id="IPR019533">
    <property type="entry name" value="Peptidase_S26"/>
</dbReference>
<protein>
    <recommendedName>
        <fullName evidence="4 7">Signal peptidase I</fullName>
        <ecNumber evidence="4 7">3.4.21.89</ecNumber>
    </recommendedName>
</protein>
<evidence type="ECO:0000256" key="4">
    <source>
        <dbReference type="ARBA" id="ARBA00013208"/>
    </source>
</evidence>
<evidence type="ECO:0000256" key="5">
    <source>
        <dbReference type="ARBA" id="ARBA00022670"/>
    </source>
</evidence>
<dbReference type="PRINTS" id="PR00727">
    <property type="entry name" value="LEADERPTASE"/>
</dbReference>
<evidence type="ECO:0000256" key="6">
    <source>
        <dbReference type="ARBA" id="ARBA00022801"/>
    </source>
</evidence>
<keyword evidence="7" id="KW-0472">Membrane</keyword>
<evidence type="ECO:0000256" key="3">
    <source>
        <dbReference type="ARBA" id="ARBA00009370"/>
    </source>
</evidence>
<dbReference type="NCBIfam" id="TIGR02227">
    <property type="entry name" value="sigpep_I_bact"/>
    <property type="match status" value="1"/>
</dbReference>
<accession>A0ABT9ZAI2</accession>
<dbReference type="InterPro" id="IPR019758">
    <property type="entry name" value="Pept_S26A_signal_pept_1_CS"/>
</dbReference>
<evidence type="ECO:0000313" key="11">
    <source>
        <dbReference type="Proteomes" id="UP001234495"/>
    </source>
</evidence>